<dbReference type="EMBL" id="JBHTLJ010000001">
    <property type="protein sequence ID" value="MFD1161033.1"/>
    <property type="molecule type" value="Genomic_DNA"/>
</dbReference>
<dbReference type="Pfam" id="PF13426">
    <property type="entry name" value="PAS_9"/>
    <property type="match status" value="1"/>
</dbReference>
<feature type="domain" description="PAS" evidence="1">
    <location>
        <begin position="25"/>
        <end position="125"/>
    </location>
</feature>
<dbReference type="NCBIfam" id="TIGR00229">
    <property type="entry name" value="sensory_box"/>
    <property type="match status" value="1"/>
</dbReference>
<evidence type="ECO:0000313" key="3">
    <source>
        <dbReference type="Proteomes" id="UP001597163"/>
    </source>
</evidence>
<sequence>MQANKHYMWRINPEIAILKFIKGNVAISVSDKFGKTVYANDRFCRITGCNENELLGAVNCLFNQDNHKDPCCENLWETIERGQVWKGTLKNKTKTGDSFWLETTIVPLVDVEGNIESFVTMYLNVSKPNQDITKEELNNMRKQY</sequence>
<dbReference type="CDD" id="cd00130">
    <property type="entry name" value="PAS"/>
    <property type="match status" value="1"/>
</dbReference>
<dbReference type="Gene3D" id="3.30.450.20">
    <property type="entry name" value="PAS domain"/>
    <property type="match status" value="1"/>
</dbReference>
<reference evidence="3" key="1">
    <citation type="journal article" date="2019" name="Int. J. Syst. Evol. Microbiol.">
        <title>The Global Catalogue of Microorganisms (GCM) 10K type strain sequencing project: providing services to taxonomists for standard genome sequencing and annotation.</title>
        <authorList>
            <consortium name="The Broad Institute Genomics Platform"/>
            <consortium name="The Broad Institute Genome Sequencing Center for Infectious Disease"/>
            <person name="Wu L."/>
            <person name="Ma J."/>
        </authorList>
    </citation>
    <scope>NUCLEOTIDE SEQUENCE [LARGE SCALE GENOMIC DNA]</scope>
    <source>
        <strain evidence="3">CCUG 63246</strain>
    </source>
</reference>
<proteinExistence type="predicted"/>
<dbReference type="InterPro" id="IPR000014">
    <property type="entry name" value="PAS"/>
</dbReference>
<keyword evidence="3" id="KW-1185">Reference proteome</keyword>
<evidence type="ECO:0000259" key="1">
    <source>
        <dbReference type="Pfam" id="PF13426"/>
    </source>
</evidence>
<organism evidence="2 3">
    <name type="scientific">Hwangdonia seohaensis</name>
    <dbReference type="NCBI Taxonomy" id="1240727"/>
    <lineage>
        <taxon>Bacteria</taxon>
        <taxon>Pseudomonadati</taxon>
        <taxon>Bacteroidota</taxon>
        <taxon>Flavobacteriia</taxon>
        <taxon>Flavobacteriales</taxon>
        <taxon>Flavobacteriaceae</taxon>
        <taxon>Hwangdonia</taxon>
    </lineage>
</organism>
<dbReference type="InterPro" id="IPR035965">
    <property type="entry name" value="PAS-like_dom_sf"/>
</dbReference>
<gene>
    <name evidence="2" type="ORF">ACFQ2E_01305</name>
</gene>
<protein>
    <submittedName>
        <fullName evidence="2">PAS domain-containing protein</fullName>
    </submittedName>
</protein>
<evidence type="ECO:0000313" key="2">
    <source>
        <dbReference type="EMBL" id="MFD1161033.1"/>
    </source>
</evidence>
<name>A0ABW3R7I9_9FLAO</name>
<dbReference type="RefSeq" id="WP_311935340.1">
    <property type="nucleotide sequence ID" value="NZ_JAVSCK010000001.1"/>
</dbReference>
<accession>A0ABW3R7I9</accession>
<comment type="caution">
    <text evidence="2">The sequence shown here is derived from an EMBL/GenBank/DDBJ whole genome shotgun (WGS) entry which is preliminary data.</text>
</comment>
<dbReference type="SUPFAM" id="SSF55785">
    <property type="entry name" value="PYP-like sensor domain (PAS domain)"/>
    <property type="match status" value="1"/>
</dbReference>
<dbReference type="Proteomes" id="UP001597163">
    <property type="component" value="Unassembled WGS sequence"/>
</dbReference>